<feature type="domain" description="Pyridine nucleotide-disulphide oxidoreductase dimerisation" evidence="10">
    <location>
        <begin position="338"/>
        <end position="439"/>
    </location>
</feature>
<evidence type="ECO:0000259" key="10">
    <source>
        <dbReference type="Pfam" id="PF02852"/>
    </source>
</evidence>
<name>A0ABV9YIA8_9PSEU</name>
<dbReference type="InterPro" id="IPR001100">
    <property type="entry name" value="Pyr_nuc-diS_OxRdtase"/>
</dbReference>
<dbReference type="InterPro" id="IPR016156">
    <property type="entry name" value="FAD/NAD-linked_Rdtase_dimer_sf"/>
</dbReference>
<dbReference type="Gene3D" id="3.30.390.30">
    <property type="match status" value="1"/>
</dbReference>
<evidence type="ECO:0000256" key="5">
    <source>
        <dbReference type="ARBA" id="ARBA00022857"/>
    </source>
</evidence>
<dbReference type="Gene3D" id="3.50.50.60">
    <property type="entry name" value="FAD/NAD(P)-binding domain"/>
    <property type="match status" value="2"/>
</dbReference>
<evidence type="ECO:0000256" key="3">
    <source>
        <dbReference type="ARBA" id="ARBA00022630"/>
    </source>
</evidence>
<protein>
    <submittedName>
        <fullName evidence="12">Dihydrolipoyl dehydrogenase family protein</fullName>
        <ecNumber evidence="12">1.-.-.-</ecNumber>
    </submittedName>
</protein>
<accession>A0ABV9YIA8</accession>
<organism evidence="12 13">
    <name type="scientific">Actinomycetospora atypica</name>
    <dbReference type="NCBI Taxonomy" id="1290095"/>
    <lineage>
        <taxon>Bacteria</taxon>
        <taxon>Bacillati</taxon>
        <taxon>Actinomycetota</taxon>
        <taxon>Actinomycetes</taxon>
        <taxon>Pseudonocardiales</taxon>
        <taxon>Pseudonocardiaceae</taxon>
        <taxon>Actinomycetospora</taxon>
    </lineage>
</organism>
<evidence type="ECO:0000259" key="11">
    <source>
        <dbReference type="Pfam" id="PF07992"/>
    </source>
</evidence>
<evidence type="ECO:0000256" key="7">
    <source>
        <dbReference type="ARBA" id="ARBA00023157"/>
    </source>
</evidence>
<comment type="caution">
    <text evidence="12">The sequence shown here is derived from an EMBL/GenBank/DDBJ whole genome shotgun (WGS) entry which is preliminary data.</text>
</comment>
<dbReference type="GO" id="GO:0016491">
    <property type="term" value="F:oxidoreductase activity"/>
    <property type="evidence" value="ECO:0007669"/>
    <property type="project" value="UniProtKB-KW"/>
</dbReference>
<reference evidence="13" key="1">
    <citation type="journal article" date="2019" name="Int. J. Syst. Evol. Microbiol.">
        <title>The Global Catalogue of Microorganisms (GCM) 10K type strain sequencing project: providing services to taxonomists for standard genome sequencing and annotation.</title>
        <authorList>
            <consortium name="The Broad Institute Genomics Platform"/>
            <consortium name="The Broad Institute Genome Sequencing Center for Infectious Disease"/>
            <person name="Wu L."/>
            <person name="Ma J."/>
        </authorList>
    </citation>
    <scope>NUCLEOTIDE SEQUENCE [LARGE SCALE GENOMIC DNA]</scope>
    <source>
        <strain evidence="13">CGMCC 4.7093</strain>
    </source>
</reference>
<evidence type="ECO:0000256" key="2">
    <source>
        <dbReference type="ARBA" id="ARBA00007532"/>
    </source>
</evidence>
<dbReference type="PRINTS" id="PR00368">
    <property type="entry name" value="FADPNR"/>
</dbReference>
<keyword evidence="13" id="KW-1185">Reference proteome</keyword>
<sequence>MQRIDLLVVGAGSAGLVAARTAAGLGARVTLVERGRPGGDCLWTGCVPSKAFLAAAAAAHAARSSERFGVHADVRVDLDAVLAHVRRAQDRIAPVDSVEALRADGVDVRTGTARFTGPGRAEVDGVALRFRRAVLATGADPVVPDLPGLAGALTSDTVWGHAGPLRSLVVLGAGPVGCELAQGFARLGTAVTLVEANDRVLPGEDPDASARLGAALRRDGVDLRLGTPVTAVDGGDVVLDDGTRLPADRVLVALGRRPAVAGLGLDALGVALDDTGHVAVDDRLRTSAPGVFAAGDVVGAVPPGGAAPFTHVAGVHGSVAATNALLAPLRRVHHAAYPRVTYTEPEVAHVGLTAAEAGPGARERVLEHAHVDRAVAEDATEGVTRVVLDARGRVLGATIVAPRAAEMLTELTALVARRGRLRDLAGVVHPYPGWGDGVWNAALAELGDSLSTPMTRLLARTVVRARRLGRP</sequence>
<dbReference type="PANTHER" id="PTHR43014:SF2">
    <property type="entry name" value="MERCURIC REDUCTASE"/>
    <property type="match status" value="1"/>
</dbReference>
<feature type="domain" description="FAD/NAD(P)-binding" evidence="11">
    <location>
        <begin position="5"/>
        <end position="304"/>
    </location>
</feature>
<proteinExistence type="inferred from homology"/>
<dbReference type="InterPro" id="IPR004099">
    <property type="entry name" value="Pyr_nucl-diS_OxRdtase_dimer"/>
</dbReference>
<dbReference type="InterPro" id="IPR023753">
    <property type="entry name" value="FAD/NAD-binding_dom"/>
</dbReference>
<dbReference type="PIRSF" id="PIRSF000350">
    <property type="entry name" value="Mercury_reductase_MerA"/>
    <property type="match status" value="1"/>
</dbReference>
<keyword evidence="7" id="KW-1015">Disulfide bond</keyword>
<dbReference type="SUPFAM" id="SSF55424">
    <property type="entry name" value="FAD/NAD-linked reductases, dimerisation (C-terminal) domain"/>
    <property type="match status" value="1"/>
</dbReference>
<dbReference type="InterPro" id="IPR012999">
    <property type="entry name" value="Pyr_OxRdtase_I_AS"/>
</dbReference>
<dbReference type="PANTHER" id="PTHR43014">
    <property type="entry name" value="MERCURIC REDUCTASE"/>
    <property type="match status" value="1"/>
</dbReference>
<evidence type="ECO:0000256" key="4">
    <source>
        <dbReference type="ARBA" id="ARBA00022827"/>
    </source>
</evidence>
<dbReference type="SUPFAM" id="SSF51905">
    <property type="entry name" value="FAD/NAD(P)-binding domain"/>
    <property type="match status" value="1"/>
</dbReference>
<dbReference type="RefSeq" id="WP_378035905.1">
    <property type="nucleotide sequence ID" value="NZ_JBHSIV010000008.1"/>
</dbReference>
<keyword evidence="6 9" id="KW-0560">Oxidoreductase</keyword>
<dbReference type="Pfam" id="PF07992">
    <property type="entry name" value="Pyr_redox_2"/>
    <property type="match status" value="1"/>
</dbReference>
<evidence type="ECO:0000256" key="1">
    <source>
        <dbReference type="ARBA" id="ARBA00001974"/>
    </source>
</evidence>
<dbReference type="Proteomes" id="UP001595947">
    <property type="component" value="Unassembled WGS sequence"/>
</dbReference>
<dbReference type="PROSITE" id="PS00076">
    <property type="entry name" value="PYRIDINE_REDOX_1"/>
    <property type="match status" value="1"/>
</dbReference>
<keyword evidence="5" id="KW-0521">NADP</keyword>
<evidence type="ECO:0000313" key="13">
    <source>
        <dbReference type="Proteomes" id="UP001595947"/>
    </source>
</evidence>
<keyword evidence="3 9" id="KW-0285">Flavoprotein</keyword>
<evidence type="ECO:0000313" key="12">
    <source>
        <dbReference type="EMBL" id="MFC5062555.1"/>
    </source>
</evidence>
<comment type="cofactor">
    <cofactor evidence="1">
        <name>FAD</name>
        <dbReference type="ChEBI" id="CHEBI:57692"/>
    </cofactor>
</comment>
<gene>
    <name evidence="12" type="ORF">ACFPBZ_10085</name>
</gene>
<dbReference type="InterPro" id="IPR008143">
    <property type="entry name" value="Ala_DH/PNT_CS2"/>
</dbReference>
<evidence type="ECO:0000256" key="6">
    <source>
        <dbReference type="ARBA" id="ARBA00023002"/>
    </source>
</evidence>
<evidence type="ECO:0000256" key="8">
    <source>
        <dbReference type="ARBA" id="ARBA00023284"/>
    </source>
</evidence>
<dbReference type="PRINTS" id="PR00411">
    <property type="entry name" value="PNDRDTASEI"/>
</dbReference>
<keyword evidence="8 9" id="KW-0676">Redox-active center</keyword>
<dbReference type="Pfam" id="PF02852">
    <property type="entry name" value="Pyr_redox_dim"/>
    <property type="match status" value="1"/>
</dbReference>
<dbReference type="PROSITE" id="PS00837">
    <property type="entry name" value="ALADH_PNT_2"/>
    <property type="match status" value="1"/>
</dbReference>
<dbReference type="EMBL" id="JBHSIV010000008">
    <property type="protein sequence ID" value="MFC5062555.1"/>
    <property type="molecule type" value="Genomic_DNA"/>
</dbReference>
<evidence type="ECO:0000256" key="9">
    <source>
        <dbReference type="RuleBase" id="RU003691"/>
    </source>
</evidence>
<keyword evidence="4 9" id="KW-0274">FAD</keyword>
<dbReference type="EC" id="1.-.-.-" evidence="12"/>
<dbReference type="InterPro" id="IPR036188">
    <property type="entry name" value="FAD/NAD-bd_sf"/>
</dbReference>
<comment type="similarity">
    <text evidence="2 9">Belongs to the class-I pyridine nucleotide-disulfide oxidoreductase family.</text>
</comment>